<evidence type="ECO:0000313" key="1">
    <source>
        <dbReference type="EMBL" id="JAH29604.1"/>
    </source>
</evidence>
<sequence>MMEGKKTECGETEILRFSKIMCSPNTVMHLQIHTQHMVLHREGIQSQIPVRNSGK</sequence>
<accession>A0A0E9RKH3</accession>
<protein>
    <submittedName>
        <fullName evidence="1">Uncharacterized protein</fullName>
    </submittedName>
</protein>
<reference evidence="1" key="2">
    <citation type="journal article" date="2015" name="Fish Shellfish Immunol.">
        <title>Early steps in the European eel (Anguilla anguilla)-Vibrio vulnificus interaction in the gills: Role of the RtxA13 toxin.</title>
        <authorList>
            <person name="Callol A."/>
            <person name="Pajuelo D."/>
            <person name="Ebbesson L."/>
            <person name="Teles M."/>
            <person name="MacKenzie S."/>
            <person name="Amaro C."/>
        </authorList>
    </citation>
    <scope>NUCLEOTIDE SEQUENCE</scope>
</reference>
<dbReference type="AlphaFoldDB" id="A0A0E9RKH3"/>
<proteinExistence type="predicted"/>
<reference evidence="1" key="1">
    <citation type="submission" date="2014-11" db="EMBL/GenBank/DDBJ databases">
        <authorList>
            <person name="Amaro Gonzalez C."/>
        </authorList>
    </citation>
    <scope>NUCLEOTIDE SEQUENCE</scope>
</reference>
<organism evidence="1">
    <name type="scientific">Anguilla anguilla</name>
    <name type="common">European freshwater eel</name>
    <name type="synonym">Muraena anguilla</name>
    <dbReference type="NCBI Taxonomy" id="7936"/>
    <lineage>
        <taxon>Eukaryota</taxon>
        <taxon>Metazoa</taxon>
        <taxon>Chordata</taxon>
        <taxon>Craniata</taxon>
        <taxon>Vertebrata</taxon>
        <taxon>Euteleostomi</taxon>
        <taxon>Actinopterygii</taxon>
        <taxon>Neopterygii</taxon>
        <taxon>Teleostei</taxon>
        <taxon>Anguilliformes</taxon>
        <taxon>Anguillidae</taxon>
        <taxon>Anguilla</taxon>
    </lineage>
</organism>
<dbReference type="EMBL" id="GBXM01078973">
    <property type="protein sequence ID" value="JAH29604.1"/>
    <property type="molecule type" value="Transcribed_RNA"/>
</dbReference>
<name>A0A0E9RKH3_ANGAN</name>